<evidence type="ECO:0000256" key="6">
    <source>
        <dbReference type="SAM" id="MobiDB-lite"/>
    </source>
</evidence>
<dbReference type="PROSITE" id="PS51724">
    <property type="entry name" value="SPOR"/>
    <property type="match status" value="1"/>
</dbReference>
<dbReference type="SUPFAM" id="SSF50685">
    <property type="entry name" value="Barwin-like endoglucanases"/>
    <property type="match status" value="1"/>
</dbReference>
<evidence type="ECO:0000256" key="5">
    <source>
        <dbReference type="RuleBase" id="RU003495"/>
    </source>
</evidence>
<comment type="function">
    <text evidence="4">Lytic transglycosylase with a strong preference for naked glycan strands that lack stem peptides.</text>
</comment>
<dbReference type="NCBIfam" id="TIGR00413">
    <property type="entry name" value="rlpA"/>
    <property type="match status" value="1"/>
</dbReference>
<keyword evidence="2 4" id="KW-0456">Lyase</keyword>
<evidence type="ECO:0000313" key="9">
    <source>
        <dbReference type="Proteomes" id="UP000231637"/>
    </source>
</evidence>
<evidence type="ECO:0000259" key="7">
    <source>
        <dbReference type="PROSITE" id="PS51724"/>
    </source>
</evidence>
<dbReference type="Pfam" id="PF05036">
    <property type="entry name" value="SPOR"/>
    <property type="match status" value="1"/>
</dbReference>
<keyword evidence="1" id="KW-0732">Signal</keyword>
<dbReference type="InterPro" id="IPR012997">
    <property type="entry name" value="RplA"/>
</dbReference>
<evidence type="ECO:0000313" key="8">
    <source>
        <dbReference type="EMBL" id="ATX81796.1"/>
    </source>
</evidence>
<accession>A0A2K8LC09</accession>
<dbReference type="Proteomes" id="UP000231637">
    <property type="component" value="Chromosome"/>
</dbReference>
<sequence length="282" mass="30564">MISFILSLLLIAVVSGCSKQKADGAPPSPRTDTPALPDGKGGIHKTGNPYKVSGRWYTPMKSVSAYDETGIASWYGDAFHGKRTANGEWYDMYTLSAAHKTLPLPTLVRVTNLENGRSVIVRVNDRGPFVKDRLIDLSYAAANSLGYMHNGTARVRVQTLDQSPVIEANTPPQADTSVVAAPPLTPPPVFTPPAAEKNEAAAVQNSAGIFVQLGAFGSEDNANRMRDSLLTKYPSVFLAPKQVADQKLYRVRIGPFIDMQQIEETMISLQKNGYSEAVVVIE</sequence>
<dbReference type="Gene3D" id="3.30.70.1070">
    <property type="entry name" value="Sporulation related repeat"/>
    <property type="match status" value="1"/>
</dbReference>
<dbReference type="AlphaFoldDB" id="A0A2K8LC09"/>
<dbReference type="GO" id="GO:0071555">
    <property type="term" value="P:cell wall organization"/>
    <property type="evidence" value="ECO:0007669"/>
    <property type="project" value="UniProtKB-KW"/>
</dbReference>
<dbReference type="CDD" id="cd22268">
    <property type="entry name" value="DPBB_RlpA-like"/>
    <property type="match status" value="1"/>
</dbReference>
<protein>
    <recommendedName>
        <fullName evidence="4">Endolytic peptidoglycan transglycosylase RlpA</fullName>
        <ecNumber evidence="4">4.2.2.-</ecNumber>
    </recommendedName>
</protein>
<comment type="similarity">
    <text evidence="4 5">Belongs to the RlpA family.</text>
</comment>
<dbReference type="GO" id="GO:0000270">
    <property type="term" value="P:peptidoglycan metabolic process"/>
    <property type="evidence" value="ECO:0007669"/>
    <property type="project" value="UniProtKB-UniRule"/>
</dbReference>
<keyword evidence="9" id="KW-1185">Reference proteome</keyword>
<dbReference type="GO" id="GO:0008932">
    <property type="term" value="F:lytic endotransglycosylase activity"/>
    <property type="evidence" value="ECO:0007669"/>
    <property type="project" value="UniProtKB-UniRule"/>
</dbReference>
<gene>
    <name evidence="4" type="primary">rlpA</name>
    <name evidence="8" type="ORF">Ga0123462_0927</name>
</gene>
<keyword evidence="8" id="KW-0449">Lipoprotein</keyword>
<dbReference type="PANTHER" id="PTHR34183">
    <property type="entry name" value="ENDOLYTIC PEPTIDOGLYCAN TRANSGLYCOSYLASE RLPA"/>
    <property type="match status" value="1"/>
</dbReference>
<dbReference type="KEGG" id="mfn:Ga0123462_0927"/>
<dbReference type="SUPFAM" id="SSF110997">
    <property type="entry name" value="Sporulation related repeat"/>
    <property type="match status" value="1"/>
</dbReference>
<dbReference type="InterPro" id="IPR036908">
    <property type="entry name" value="RlpA-like_sf"/>
</dbReference>
<keyword evidence="3 4" id="KW-0961">Cell wall biogenesis/degradation</keyword>
<evidence type="ECO:0000256" key="2">
    <source>
        <dbReference type="ARBA" id="ARBA00023239"/>
    </source>
</evidence>
<dbReference type="Gene3D" id="2.40.40.10">
    <property type="entry name" value="RlpA-like domain"/>
    <property type="match status" value="1"/>
</dbReference>
<reference evidence="8 9" key="1">
    <citation type="submission" date="2016-12" db="EMBL/GenBank/DDBJ databases">
        <title>Isolation and genomic insights into novel planktonic Zetaproteobacteria from stratified waters of the Chesapeake Bay.</title>
        <authorList>
            <person name="McAllister S.M."/>
            <person name="Kato S."/>
            <person name="Chan C.S."/>
            <person name="Chiu B.K."/>
            <person name="Field E.K."/>
        </authorList>
    </citation>
    <scope>NUCLEOTIDE SEQUENCE [LARGE SCALE GENOMIC DNA]</scope>
    <source>
        <strain evidence="8 9">CP-8</strain>
    </source>
</reference>
<organism evidence="8 9">
    <name type="scientific">Mariprofundus ferrinatatus</name>
    <dbReference type="NCBI Taxonomy" id="1921087"/>
    <lineage>
        <taxon>Bacteria</taxon>
        <taxon>Pseudomonadati</taxon>
        <taxon>Pseudomonadota</taxon>
        <taxon>Candidatius Mariprofundia</taxon>
        <taxon>Mariprofundales</taxon>
        <taxon>Mariprofundaceae</taxon>
        <taxon>Mariprofundus</taxon>
    </lineage>
</organism>
<evidence type="ECO:0000256" key="3">
    <source>
        <dbReference type="ARBA" id="ARBA00023316"/>
    </source>
</evidence>
<dbReference type="InterPro" id="IPR009009">
    <property type="entry name" value="RlpA-like_DPBB"/>
</dbReference>
<dbReference type="EMBL" id="CP018800">
    <property type="protein sequence ID" value="ATX81796.1"/>
    <property type="molecule type" value="Genomic_DNA"/>
</dbReference>
<dbReference type="HAMAP" id="MF_02071">
    <property type="entry name" value="RlpA"/>
    <property type="match status" value="1"/>
</dbReference>
<dbReference type="InterPro" id="IPR036680">
    <property type="entry name" value="SPOR-like_sf"/>
</dbReference>
<evidence type="ECO:0000256" key="1">
    <source>
        <dbReference type="ARBA" id="ARBA00022729"/>
    </source>
</evidence>
<dbReference type="PANTHER" id="PTHR34183:SF1">
    <property type="entry name" value="ENDOLYTIC PEPTIDOGLYCAN TRANSGLYCOSYLASE RLPA"/>
    <property type="match status" value="1"/>
</dbReference>
<dbReference type="GO" id="GO:0042834">
    <property type="term" value="F:peptidoglycan binding"/>
    <property type="evidence" value="ECO:0007669"/>
    <property type="project" value="InterPro"/>
</dbReference>
<dbReference type="EC" id="4.2.2.-" evidence="4"/>
<dbReference type="Pfam" id="PF03330">
    <property type="entry name" value="DPBB_1"/>
    <property type="match status" value="1"/>
</dbReference>
<name>A0A2K8LC09_9PROT</name>
<feature type="domain" description="SPOR" evidence="7">
    <location>
        <begin position="203"/>
        <end position="282"/>
    </location>
</feature>
<dbReference type="InterPro" id="IPR034718">
    <property type="entry name" value="RlpA"/>
</dbReference>
<proteinExistence type="inferred from homology"/>
<evidence type="ECO:0000256" key="4">
    <source>
        <dbReference type="HAMAP-Rule" id="MF_02071"/>
    </source>
</evidence>
<dbReference type="InterPro" id="IPR007730">
    <property type="entry name" value="SPOR-like_dom"/>
</dbReference>
<feature type="region of interest" description="Disordered" evidence="6">
    <location>
        <begin position="19"/>
        <end position="47"/>
    </location>
</feature>